<dbReference type="Proteomes" id="UP000887578">
    <property type="component" value="Unplaced"/>
</dbReference>
<keyword evidence="1" id="KW-1185">Reference proteome</keyword>
<dbReference type="AlphaFoldDB" id="A0A914QUZ8"/>
<dbReference type="WBParaSite" id="PDA_v2.g7555.t1">
    <property type="protein sequence ID" value="PDA_v2.g7555.t1"/>
    <property type="gene ID" value="PDA_v2.g7555"/>
</dbReference>
<protein>
    <submittedName>
        <fullName evidence="2">Uncharacterized protein</fullName>
    </submittedName>
</protein>
<name>A0A914QUZ8_9BILA</name>
<sequence length="246" mass="28769">MHKDLNFPLKIMPTFHECVQQKFNQTKGERRYLWILAGMKDLRERAGIKSLYPDCVKIMKQCDQCQPFIPYYIMDEIFGNCSQKAFRNVGVQTSMKKKLPRNELENLSMQKIGSMATSKAVQNLTYNDIENMKFVAANNPELEKFLCTYESKSLSLDNPDPTHRWFTLDEYEGMKVLLEENEYFRWSFCTGIFAISSTSNLVCFPSRYRHCGDVLRNLPPYDSYESLQQCRKIAKAQDFHHSAICN</sequence>
<evidence type="ECO:0000313" key="1">
    <source>
        <dbReference type="Proteomes" id="UP000887578"/>
    </source>
</evidence>
<proteinExistence type="predicted"/>
<organism evidence="1 2">
    <name type="scientific">Panagrolaimus davidi</name>
    <dbReference type="NCBI Taxonomy" id="227884"/>
    <lineage>
        <taxon>Eukaryota</taxon>
        <taxon>Metazoa</taxon>
        <taxon>Ecdysozoa</taxon>
        <taxon>Nematoda</taxon>
        <taxon>Chromadorea</taxon>
        <taxon>Rhabditida</taxon>
        <taxon>Tylenchina</taxon>
        <taxon>Panagrolaimomorpha</taxon>
        <taxon>Panagrolaimoidea</taxon>
        <taxon>Panagrolaimidae</taxon>
        <taxon>Panagrolaimus</taxon>
    </lineage>
</organism>
<accession>A0A914QUZ8</accession>
<reference evidence="2" key="1">
    <citation type="submission" date="2022-11" db="UniProtKB">
        <authorList>
            <consortium name="WormBaseParasite"/>
        </authorList>
    </citation>
    <scope>IDENTIFICATION</scope>
</reference>
<evidence type="ECO:0000313" key="2">
    <source>
        <dbReference type="WBParaSite" id="PDA_v2.g7555.t1"/>
    </source>
</evidence>